<organism evidence="2 3">
    <name type="scientific">Halosimplex rubrum</name>
    <dbReference type="NCBI Taxonomy" id="869889"/>
    <lineage>
        <taxon>Archaea</taxon>
        <taxon>Methanobacteriati</taxon>
        <taxon>Methanobacteriota</taxon>
        <taxon>Stenosarchaea group</taxon>
        <taxon>Halobacteria</taxon>
        <taxon>Halobacteriales</taxon>
        <taxon>Haloarculaceae</taxon>
        <taxon>Halosimplex</taxon>
    </lineage>
</organism>
<accession>A0A7D5T4P5</accession>
<evidence type="ECO:0000313" key="2">
    <source>
        <dbReference type="EMBL" id="QLH77870.1"/>
    </source>
</evidence>
<dbReference type="KEGG" id="hrr:HZS55_11420"/>
<keyword evidence="3" id="KW-1185">Reference proteome</keyword>
<evidence type="ECO:0000313" key="3">
    <source>
        <dbReference type="Proteomes" id="UP000509667"/>
    </source>
</evidence>
<name>A0A7D5T4P5_9EURY</name>
<dbReference type="EMBL" id="CP058910">
    <property type="protein sequence ID" value="QLH77870.1"/>
    <property type="molecule type" value="Genomic_DNA"/>
</dbReference>
<dbReference type="AlphaFoldDB" id="A0A7D5T4P5"/>
<evidence type="ECO:0000256" key="1">
    <source>
        <dbReference type="SAM" id="MobiDB-lite"/>
    </source>
</evidence>
<dbReference type="GeneID" id="56078481"/>
<feature type="region of interest" description="Disordered" evidence="1">
    <location>
        <begin position="70"/>
        <end position="89"/>
    </location>
</feature>
<dbReference type="Proteomes" id="UP000509667">
    <property type="component" value="Chromosome"/>
</dbReference>
<gene>
    <name evidence="2" type="ORF">HZS55_11420</name>
</gene>
<reference evidence="2 3" key="1">
    <citation type="submission" date="2020-07" db="EMBL/GenBank/DDBJ databases">
        <title>Halosimplex pelagicum sp. nov. and Halosimplex rubrum sp. nov., isolated from salted brown alga Laminaria, and emended description of the genus Halosimplex.</title>
        <authorList>
            <person name="Cui H."/>
        </authorList>
    </citation>
    <scope>NUCLEOTIDE SEQUENCE [LARGE SCALE GENOMIC DNA]</scope>
    <source>
        <strain evidence="2 3">R27</strain>
    </source>
</reference>
<proteinExistence type="predicted"/>
<sequence>MRESIRDRIADPLGDRIPGPDAASDTDSDRVTLADGDADSVPFTLADGDLDSDTGTDRVALTDVDDNSDTDRVAFARPASGRVGRQRRP</sequence>
<dbReference type="RefSeq" id="WP_179907794.1">
    <property type="nucleotide sequence ID" value="NZ_CP058910.1"/>
</dbReference>
<feature type="compositionally biased region" description="Basic and acidic residues" evidence="1">
    <location>
        <begin position="1"/>
        <end position="14"/>
    </location>
</feature>
<feature type="region of interest" description="Disordered" evidence="1">
    <location>
        <begin position="1"/>
        <end position="65"/>
    </location>
</feature>
<protein>
    <submittedName>
        <fullName evidence="2">Uncharacterized protein</fullName>
    </submittedName>
</protein>